<keyword evidence="3 6" id="KW-0479">Metal-binding</keyword>
<reference evidence="8 9" key="1">
    <citation type="submission" date="2018-03" db="EMBL/GenBank/DDBJ databases">
        <authorList>
            <person name="Keele B.F."/>
        </authorList>
    </citation>
    <scope>NUCLEOTIDE SEQUENCE [LARGE SCALE GENOMIC DNA]</scope>
    <source>
        <strain evidence="8 9">IB-3</strain>
    </source>
</reference>
<dbReference type="OrthoDB" id="9772456at2"/>
<keyword evidence="5 6" id="KW-0460">Magnesium</keyword>
<evidence type="ECO:0000256" key="3">
    <source>
        <dbReference type="ARBA" id="ARBA00022723"/>
    </source>
</evidence>
<dbReference type="EC" id="3.1.3.25" evidence="7"/>
<feature type="binding site" evidence="6">
    <location>
        <position position="74"/>
    </location>
    <ligand>
        <name>Mg(2+)</name>
        <dbReference type="ChEBI" id="CHEBI:18420"/>
        <label>1</label>
        <note>catalytic</note>
    </ligand>
</feature>
<evidence type="ECO:0000256" key="2">
    <source>
        <dbReference type="ARBA" id="ARBA00001946"/>
    </source>
</evidence>
<dbReference type="InterPro" id="IPR033942">
    <property type="entry name" value="IMPase"/>
</dbReference>
<evidence type="ECO:0000256" key="7">
    <source>
        <dbReference type="RuleBase" id="RU364068"/>
    </source>
</evidence>
<evidence type="ECO:0000256" key="5">
    <source>
        <dbReference type="ARBA" id="ARBA00022842"/>
    </source>
</evidence>
<evidence type="ECO:0000256" key="6">
    <source>
        <dbReference type="PIRSR" id="PIRSR600760-2"/>
    </source>
</evidence>
<dbReference type="Gene3D" id="3.30.540.10">
    <property type="entry name" value="Fructose-1,6-Bisphosphatase, subunit A, domain 1"/>
    <property type="match status" value="1"/>
</dbReference>
<organism evidence="8 9">
    <name type="scientific">Nocardioides currus</name>
    <dbReference type="NCBI Taxonomy" id="2133958"/>
    <lineage>
        <taxon>Bacteria</taxon>
        <taxon>Bacillati</taxon>
        <taxon>Actinomycetota</taxon>
        <taxon>Actinomycetes</taxon>
        <taxon>Propionibacteriales</taxon>
        <taxon>Nocardioidaceae</taxon>
        <taxon>Nocardioides</taxon>
    </lineage>
</organism>
<dbReference type="InterPro" id="IPR020583">
    <property type="entry name" value="Inositol_monoP_metal-BS"/>
</dbReference>
<feature type="binding site" evidence="6">
    <location>
        <position position="92"/>
    </location>
    <ligand>
        <name>Mg(2+)</name>
        <dbReference type="ChEBI" id="CHEBI:18420"/>
        <label>1</label>
        <note>catalytic</note>
    </ligand>
</feature>
<comment type="cofactor">
    <cofactor evidence="2 6 7">
        <name>Mg(2+)</name>
        <dbReference type="ChEBI" id="CHEBI:18420"/>
    </cofactor>
</comment>
<dbReference type="GO" id="GO:0007165">
    <property type="term" value="P:signal transduction"/>
    <property type="evidence" value="ECO:0007669"/>
    <property type="project" value="TreeGrafter"/>
</dbReference>
<keyword evidence="9" id="KW-1185">Reference proteome</keyword>
<dbReference type="PANTHER" id="PTHR20854">
    <property type="entry name" value="INOSITOL MONOPHOSPHATASE"/>
    <property type="match status" value="1"/>
</dbReference>
<dbReference type="RefSeq" id="WP_108345880.1">
    <property type="nucleotide sequence ID" value="NZ_PYXZ01000009.1"/>
</dbReference>
<sequence>MSTLLLDHEALRELALAVAREAVVLARTMRRGGIDVADTKSSSTDVVTAADRASEELIRERILAVRPDDAIMGEEGADHPGTSGVRWIVDPIDGTVNYLYGLPEWAVSIAAEHRGEIVAGAVINGTSGVEYAAARGSGATRDGVPIAVRPSPPVAERLVHTGFGYRADVRTHQAACVAALLPRVRDIRRHGSSALDLCHVADGSGDAYVEEGPRPWDYSAASLVLTEAGGRFGVLPGRLHESVPDAPTGALVVGAPADGWETFLEALSGAGFLARDERE</sequence>
<dbReference type="Pfam" id="PF00459">
    <property type="entry name" value="Inositol_P"/>
    <property type="match status" value="1"/>
</dbReference>
<dbReference type="Gene3D" id="3.40.190.80">
    <property type="match status" value="1"/>
</dbReference>
<name>A0A2R7YTE6_9ACTN</name>
<dbReference type="EMBL" id="PYXZ01000009">
    <property type="protein sequence ID" value="PUA79658.1"/>
    <property type="molecule type" value="Genomic_DNA"/>
</dbReference>
<dbReference type="GO" id="GO:0006020">
    <property type="term" value="P:inositol metabolic process"/>
    <property type="evidence" value="ECO:0007669"/>
    <property type="project" value="TreeGrafter"/>
</dbReference>
<dbReference type="CDD" id="cd01639">
    <property type="entry name" value="IMPase"/>
    <property type="match status" value="1"/>
</dbReference>
<feature type="binding site" evidence="6">
    <location>
        <position position="217"/>
    </location>
    <ligand>
        <name>Mg(2+)</name>
        <dbReference type="ChEBI" id="CHEBI:18420"/>
        <label>1</label>
        <note>catalytic</note>
    </ligand>
</feature>
<keyword evidence="4 7" id="KW-0378">Hydrolase</keyword>
<dbReference type="SUPFAM" id="SSF56655">
    <property type="entry name" value="Carbohydrate phosphatase"/>
    <property type="match status" value="1"/>
</dbReference>
<evidence type="ECO:0000256" key="1">
    <source>
        <dbReference type="ARBA" id="ARBA00001033"/>
    </source>
</evidence>
<evidence type="ECO:0000313" key="8">
    <source>
        <dbReference type="EMBL" id="PUA79658.1"/>
    </source>
</evidence>
<protein>
    <recommendedName>
        <fullName evidence="7">Inositol-1-monophosphatase</fullName>
        <ecNumber evidence="7">3.1.3.25</ecNumber>
    </recommendedName>
</protein>
<dbReference type="PRINTS" id="PR00377">
    <property type="entry name" value="IMPHPHTASES"/>
</dbReference>
<dbReference type="PROSITE" id="PS00629">
    <property type="entry name" value="IMP_1"/>
    <property type="match status" value="1"/>
</dbReference>
<comment type="caution">
    <text evidence="8">The sequence shown here is derived from an EMBL/GenBank/DDBJ whole genome shotgun (WGS) entry which is preliminary data.</text>
</comment>
<feature type="binding site" evidence="6">
    <location>
        <position position="93"/>
    </location>
    <ligand>
        <name>Mg(2+)</name>
        <dbReference type="ChEBI" id="CHEBI:18420"/>
        <label>2</label>
    </ligand>
</feature>
<evidence type="ECO:0000313" key="9">
    <source>
        <dbReference type="Proteomes" id="UP000244867"/>
    </source>
</evidence>
<dbReference type="AlphaFoldDB" id="A0A2R7YTE6"/>
<proteinExistence type="inferred from homology"/>
<dbReference type="GO" id="GO:0008934">
    <property type="term" value="F:inositol monophosphate 1-phosphatase activity"/>
    <property type="evidence" value="ECO:0007669"/>
    <property type="project" value="InterPro"/>
</dbReference>
<accession>A0A2R7YTE6</accession>
<comment type="similarity">
    <text evidence="7">Belongs to the inositol monophosphatase superfamily.</text>
</comment>
<dbReference type="Proteomes" id="UP000244867">
    <property type="component" value="Unassembled WGS sequence"/>
</dbReference>
<evidence type="ECO:0000256" key="4">
    <source>
        <dbReference type="ARBA" id="ARBA00022801"/>
    </source>
</evidence>
<dbReference type="GO" id="GO:0046872">
    <property type="term" value="F:metal ion binding"/>
    <property type="evidence" value="ECO:0007669"/>
    <property type="project" value="UniProtKB-KW"/>
</dbReference>
<gene>
    <name evidence="8" type="ORF">C7S10_18250</name>
</gene>
<dbReference type="PANTHER" id="PTHR20854:SF4">
    <property type="entry name" value="INOSITOL-1-MONOPHOSPHATASE-RELATED"/>
    <property type="match status" value="1"/>
</dbReference>
<feature type="binding site" evidence="6">
    <location>
        <position position="90"/>
    </location>
    <ligand>
        <name>Mg(2+)</name>
        <dbReference type="ChEBI" id="CHEBI:18420"/>
        <label>2</label>
    </ligand>
</feature>
<dbReference type="InterPro" id="IPR000760">
    <property type="entry name" value="Inositol_monophosphatase-like"/>
</dbReference>
<comment type="catalytic activity">
    <reaction evidence="1 7">
        <text>a myo-inositol phosphate + H2O = myo-inositol + phosphate</text>
        <dbReference type="Rhea" id="RHEA:24056"/>
        <dbReference type="ChEBI" id="CHEBI:15377"/>
        <dbReference type="ChEBI" id="CHEBI:17268"/>
        <dbReference type="ChEBI" id="CHEBI:43474"/>
        <dbReference type="ChEBI" id="CHEBI:84139"/>
        <dbReference type="EC" id="3.1.3.25"/>
    </reaction>
</comment>